<name>A0ABD0J3C9_9CAEN</name>
<protein>
    <submittedName>
        <fullName evidence="1">Uncharacterized protein</fullName>
    </submittedName>
</protein>
<organism evidence="1 2">
    <name type="scientific">Batillaria attramentaria</name>
    <dbReference type="NCBI Taxonomy" id="370345"/>
    <lineage>
        <taxon>Eukaryota</taxon>
        <taxon>Metazoa</taxon>
        <taxon>Spiralia</taxon>
        <taxon>Lophotrochozoa</taxon>
        <taxon>Mollusca</taxon>
        <taxon>Gastropoda</taxon>
        <taxon>Caenogastropoda</taxon>
        <taxon>Sorbeoconcha</taxon>
        <taxon>Cerithioidea</taxon>
        <taxon>Batillariidae</taxon>
        <taxon>Batillaria</taxon>
    </lineage>
</organism>
<accession>A0ABD0J3C9</accession>
<dbReference type="AlphaFoldDB" id="A0ABD0J3C9"/>
<dbReference type="EMBL" id="JACVVK020000680">
    <property type="protein sequence ID" value="KAK7456571.1"/>
    <property type="molecule type" value="Genomic_DNA"/>
</dbReference>
<gene>
    <name evidence="1" type="ORF">BaRGS_00039325</name>
</gene>
<proteinExistence type="predicted"/>
<sequence length="92" mass="10244">MSSSSEIKKDTNCARIENGEWSSRETSCPSQQTCRRCLITWCWAVPRNTGLPIVLPSVIAEQNNYSLESGNPAQSVDEVHVLYVGEHFTGSR</sequence>
<evidence type="ECO:0000313" key="2">
    <source>
        <dbReference type="Proteomes" id="UP001519460"/>
    </source>
</evidence>
<reference evidence="1 2" key="1">
    <citation type="journal article" date="2023" name="Sci. Data">
        <title>Genome assembly of the Korean intertidal mud-creeper Batillaria attramentaria.</title>
        <authorList>
            <person name="Patra A.K."/>
            <person name="Ho P.T."/>
            <person name="Jun S."/>
            <person name="Lee S.J."/>
            <person name="Kim Y."/>
            <person name="Won Y.J."/>
        </authorList>
    </citation>
    <scope>NUCLEOTIDE SEQUENCE [LARGE SCALE GENOMIC DNA]</scope>
    <source>
        <strain evidence="1">Wonlab-2016</strain>
    </source>
</reference>
<comment type="caution">
    <text evidence="1">The sequence shown here is derived from an EMBL/GenBank/DDBJ whole genome shotgun (WGS) entry which is preliminary data.</text>
</comment>
<dbReference type="Proteomes" id="UP001519460">
    <property type="component" value="Unassembled WGS sequence"/>
</dbReference>
<keyword evidence="2" id="KW-1185">Reference proteome</keyword>
<evidence type="ECO:0000313" key="1">
    <source>
        <dbReference type="EMBL" id="KAK7456571.1"/>
    </source>
</evidence>